<dbReference type="AlphaFoldDB" id="A0A9N9CJK3"/>
<accession>A0A9N9CJK3</accession>
<evidence type="ECO:0000313" key="2">
    <source>
        <dbReference type="Proteomes" id="UP000789342"/>
    </source>
</evidence>
<dbReference type="Proteomes" id="UP000789342">
    <property type="component" value="Unassembled WGS sequence"/>
</dbReference>
<feature type="non-terminal residue" evidence="1">
    <location>
        <position position="1"/>
    </location>
</feature>
<keyword evidence="2" id="KW-1185">Reference proteome</keyword>
<proteinExistence type="predicted"/>
<dbReference type="EMBL" id="CAJVPV010006485">
    <property type="protein sequence ID" value="CAG8605818.1"/>
    <property type="molecule type" value="Genomic_DNA"/>
</dbReference>
<reference evidence="1" key="1">
    <citation type="submission" date="2021-06" db="EMBL/GenBank/DDBJ databases">
        <authorList>
            <person name="Kallberg Y."/>
            <person name="Tangrot J."/>
            <person name="Rosling A."/>
        </authorList>
    </citation>
    <scope>NUCLEOTIDE SEQUENCE</scope>
    <source>
        <strain evidence="1">CL551</strain>
    </source>
</reference>
<gene>
    <name evidence="1" type="ORF">AMORRO_LOCUS7988</name>
</gene>
<organism evidence="1 2">
    <name type="scientific">Acaulospora morrowiae</name>
    <dbReference type="NCBI Taxonomy" id="94023"/>
    <lineage>
        <taxon>Eukaryota</taxon>
        <taxon>Fungi</taxon>
        <taxon>Fungi incertae sedis</taxon>
        <taxon>Mucoromycota</taxon>
        <taxon>Glomeromycotina</taxon>
        <taxon>Glomeromycetes</taxon>
        <taxon>Diversisporales</taxon>
        <taxon>Acaulosporaceae</taxon>
        <taxon>Acaulospora</taxon>
    </lineage>
</organism>
<sequence length="53" mass="6431">YLKEFNINTLYYLDFNENSEKVNTGVNVKKLVVKEINHVLEHPFWEQFLEKES</sequence>
<comment type="caution">
    <text evidence="1">The sequence shown here is derived from an EMBL/GenBank/DDBJ whole genome shotgun (WGS) entry which is preliminary data.</text>
</comment>
<evidence type="ECO:0000313" key="1">
    <source>
        <dbReference type="EMBL" id="CAG8605818.1"/>
    </source>
</evidence>
<protein>
    <submittedName>
        <fullName evidence="1">4086_t:CDS:1</fullName>
    </submittedName>
</protein>
<name>A0A9N9CJK3_9GLOM</name>